<feature type="domain" description="GST N-terminal" evidence="1">
    <location>
        <begin position="3"/>
        <end position="83"/>
    </location>
</feature>
<reference evidence="2 3" key="1">
    <citation type="journal article" date="2017" name="Water Res.">
        <title>Comammox in drinking water systems.</title>
        <authorList>
            <person name="Wang Y."/>
            <person name="Ma L."/>
            <person name="Mao Y."/>
            <person name="Jiang X."/>
            <person name="Xia Y."/>
            <person name="Yu K."/>
            <person name="Li B."/>
            <person name="Zhang T."/>
        </authorList>
    </citation>
    <scope>NUCLEOTIDE SEQUENCE [LARGE SCALE GENOMIC DNA]</scope>
    <source>
        <strain evidence="2">SG_bin8</strain>
    </source>
</reference>
<dbReference type="SFLD" id="SFLDS00019">
    <property type="entry name" value="Glutathione_Transferase_(cytos"/>
    <property type="match status" value="1"/>
</dbReference>
<dbReference type="GO" id="GO:0004364">
    <property type="term" value="F:glutathione transferase activity"/>
    <property type="evidence" value="ECO:0007669"/>
    <property type="project" value="TreeGrafter"/>
</dbReference>
<dbReference type="GO" id="GO:0006749">
    <property type="term" value="P:glutathione metabolic process"/>
    <property type="evidence" value="ECO:0007669"/>
    <property type="project" value="TreeGrafter"/>
</dbReference>
<dbReference type="EMBL" id="LWDL01000019">
    <property type="protein sequence ID" value="OQW51393.1"/>
    <property type="molecule type" value="Genomic_DNA"/>
</dbReference>
<comment type="caution">
    <text evidence="2">The sequence shown here is derived from an EMBL/GenBank/DDBJ whole genome shotgun (WGS) entry which is preliminary data.</text>
</comment>
<dbReference type="STRING" id="1827387.A4S15_11215"/>
<dbReference type="PANTHER" id="PTHR42673">
    <property type="entry name" value="MALEYLACETOACETATE ISOMERASE"/>
    <property type="match status" value="1"/>
</dbReference>
<dbReference type="SUPFAM" id="SSF47616">
    <property type="entry name" value="GST C-terminal domain-like"/>
    <property type="match status" value="1"/>
</dbReference>
<dbReference type="Proteomes" id="UP000192872">
    <property type="component" value="Unassembled WGS sequence"/>
</dbReference>
<dbReference type="InterPro" id="IPR040079">
    <property type="entry name" value="Glutathione_S-Trfase"/>
</dbReference>
<dbReference type="Gene3D" id="3.40.30.10">
    <property type="entry name" value="Glutaredoxin"/>
    <property type="match status" value="1"/>
</dbReference>
<dbReference type="Pfam" id="PF13409">
    <property type="entry name" value="GST_N_2"/>
    <property type="match status" value="1"/>
</dbReference>
<name>A0A1W9HVF8_9HYPH</name>
<dbReference type="PROSITE" id="PS50404">
    <property type="entry name" value="GST_NTER"/>
    <property type="match status" value="1"/>
</dbReference>
<dbReference type="Gene3D" id="1.20.1050.10">
    <property type="match status" value="1"/>
</dbReference>
<dbReference type="AlphaFoldDB" id="A0A1W9HVF8"/>
<dbReference type="InterPro" id="IPR036282">
    <property type="entry name" value="Glutathione-S-Trfase_C_sf"/>
</dbReference>
<dbReference type="CDD" id="cd03043">
    <property type="entry name" value="GST_N_1"/>
    <property type="match status" value="1"/>
</dbReference>
<protein>
    <submittedName>
        <fullName evidence="2">Glutathione S-transferase</fullName>
    </submittedName>
</protein>
<dbReference type="Pfam" id="PF13410">
    <property type="entry name" value="GST_C_2"/>
    <property type="match status" value="1"/>
</dbReference>
<evidence type="ECO:0000313" key="2">
    <source>
        <dbReference type="EMBL" id="OQW51393.1"/>
    </source>
</evidence>
<accession>A0A1W9HVF8</accession>
<dbReference type="PANTHER" id="PTHR42673:SF4">
    <property type="entry name" value="MALEYLACETOACETATE ISOMERASE"/>
    <property type="match status" value="1"/>
</dbReference>
<evidence type="ECO:0000259" key="1">
    <source>
        <dbReference type="PROSITE" id="PS50404"/>
    </source>
</evidence>
<organism evidence="2 3">
    <name type="scientific">Candidatus Raskinella chloraquaticus</name>
    <dbReference type="NCBI Taxonomy" id="1951219"/>
    <lineage>
        <taxon>Bacteria</taxon>
        <taxon>Pseudomonadati</taxon>
        <taxon>Pseudomonadota</taxon>
        <taxon>Alphaproteobacteria</taxon>
        <taxon>Hyphomicrobiales</taxon>
        <taxon>Phreatobacteraceae</taxon>
        <taxon>Candidatus Raskinella</taxon>
    </lineage>
</organism>
<dbReference type="InterPro" id="IPR004045">
    <property type="entry name" value="Glutathione_S-Trfase_N"/>
</dbReference>
<sequence length="220" mass="24531">MTLKLIIGTKTYSSWSLRPWIAMVEGGIPFSEQVIALRKSETASEIAAYSPGKKVPVLLDGDIVVWETIAILEYLAERHPQVGLWPGDEAARAHARAISAEMHAGFAALRGHCPMNFRRPPRARKHTPPEVLADVERVAAIWREARKAFGAGGPFLFGAHFGAADAMFAPVVHRLHAYDFKVPADTRAYMEAVMATKAWKRWSREALAEPADWIWPDTYE</sequence>
<dbReference type="SUPFAM" id="SSF52833">
    <property type="entry name" value="Thioredoxin-like"/>
    <property type="match status" value="1"/>
</dbReference>
<dbReference type="GO" id="GO:0006559">
    <property type="term" value="P:L-phenylalanine catabolic process"/>
    <property type="evidence" value="ECO:0007669"/>
    <property type="project" value="TreeGrafter"/>
</dbReference>
<evidence type="ECO:0000313" key="3">
    <source>
        <dbReference type="Proteomes" id="UP000192872"/>
    </source>
</evidence>
<dbReference type="GO" id="GO:0016034">
    <property type="term" value="F:maleylacetoacetate isomerase activity"/>
    <property type="evidence" value="ECO:0007669"/>
    <property type="project" value="TreeGrafter"/>
</dbReference>
<dbReference type="CDD" id="cd03194">
    <property type="entry name" value="GST_C_3"/>
    <property type="match status" value="1"/>
</dbReference>
<keyword evidence="2" id="KW-0808">Transferase</keyword>
<proteinExistence type="predicted"/>
<gene>
    <name evidence="2" type="ORF">A4S15_11215</name>
</gene>
<dbReference type="RefSeq" id="WP_376802456.1">
    <property type="nucleotide sequence ID" value="NZ_DBNB01000015.1"/>
</dbReference>
<dbReference type="InterPro" id="IPR036249">
    <property type="entry name" value="Thioredoxin-like_sf"/>
</dbReference>
<dbReference type="SFLD" id="SFLDG00358">
    <property type="entry name" value="Main_(cytGST)"/>
    <property type="match status" value="1"/>
</dbReference>